<dbReference type="EMBL" id="JAEPRB010000156">
    <property type="protein sequence ID" value="KAG2219992.1"/>
    <property type="molecule type" value="Genomic_DNA"/>
</dbReference>
<dbReference type="AlphaFoldDB" id="A0A8H7RZ85"/>
<dbReference type="PANTHER" id="PTHR22767:SF2">
    <property type="entry name" value="N(ALPHA)-ACETYLTRANSFERASE 15_16, ISOFORM A"/>
    <property type="match status" value="1"/>
</dbReference>
<gene>
    <name evidence="5" type="ORF">INT45_001891</name>
</gene>
<evidence type="ECO:0000256" key="3">
    <source>
        <dbReference type="SAM" id="Coils"/>
    </source>
</evidence>
<feature type="region of interest" description="Disordered" evidence="4">
    <location>
        <begin position="574"/>
        <end position="632"/>
    </location>
</feature>
<dbReference type="Pfam" id="PF12569">
    <property type="entry name" value="NatA_aux_su"/>
    <property type="match status" value="1"/>
</dbReference>
<dbReference type="OrthoDB" id="10263032at2759"/>
<evidence type="ECO:0000313" key="6">
    <source>
        <dbReference type="Proteomes" id="UP000646827"/>
    </source>
</evidence>
<name>A0A8H7RZ85_9FUNG</name>
<comment type="caution">
    <text evidence="5">The sequence shown here is derived from an EMBL/GenBank/DDBJ whole genome shotgun (WGS) entry which is preliminary data.</text>
</comment>
<organism evidence="5 6">
    <name type="scientific">Circinella minor</name>
    <dbReference type="NCBI Taxonomy" id="1195481"/>
    <lineage>
        <taxon>Eukaryota</taxon>
        <taxon>Fungi</taxon>
        <taxon>Fungi incertae sedis</taxon>
        <taxon>Mucoromycota</taxon>
        <taxon>Mucoromycotina</taxon>
        <taxon>Mucoromycetes</taxon>
        <taxon>Mucorales</taxon>
        <taxon>Lichtheimiaceae</taxon>
        <taxon>Circinella</taxon>
    </lineage>
</organism>
<evidence type="ECO:0000256" key="4">
    <source>
        <dbReference type="SAM" id="MobiDB-lite"/>
    </source>
</evidence>
<dbReference type="InterPro" id="IPR021183">
    <property type="entry name" value="NatA_aux_su"/>
</dbReference>
<sequence>MPPKRELPPKESAIFKNILKTYEHRQYKKGLKLADSILKKFPEHGETMAMKGLFLNNLQKKEEGYDYVKRGVQNDLTSHICWHVYGLLHRADKNYAEAAKCYTHALKYNKNDIHILRDFALLQTQMRQYDALIETRTQLLQQRPTNPPFWIGLAVAYQLAGKPDKALNVLTSHEESVKDIGNKIEHSELLMYHNSLLEEMGDHKGALEHLEKIENEVMDKRALREKRAELQSKLGQKDEAEKGYWGLVEENPHDRAYIKALLTLKGLDEESKRADAYRFLTETYDKYPKSKAIENLVLEYAEGDKFNLKIDTVLQNALRKGIPSLFASTKKYYSNSEKHAVIEKLVLSYRESLEKSGSFTPDGQKEPPTALLWTLYYIAQHYDYHSQHDKAISTIQAAINHSPTVVELYMTKARILKHQGHLDKAADQMNIARELDLQDRFINSKCAKYMLRVNRIEEAEEILALFTRKDVPAVQDLVDMQCQWFNIEEGYAYLRQKEYGKALKRFHIIEKIYDDIYDDQFDFHTYCTRKMTLRAYVSLLRYEDHVRDHHFYLRAAKGAVEAYLALADKSSNGDGLDESGMTEAEKKKARSKARKAELKAQKTNEKKEEVPVAKKQPDGTKQPVDQDPNGEKYLHTKTPLEDAMQFIKQLQLVAPHSIDTHNLGFEVYLRQSQWVLALRSLLKVTEINKEDPSLKINTERFKKAGKFKYG</sequence>
<dbReference type="PIRSF" id="PIRSF000422">
    <property type="entry name" value="N-terminal-AcTrfase-A_aux_su"/>
    <property type="match status" value="1"/>
</dbReference>
<dbReference type="InterPro" id="IPR011990">
    <property type="entry name" value="TPR-like_helical_dom_sf"/>
</dbReference>
<dbReference type="SMART" id="SM00028">
    <property type="entry name" value="TPR"/>
    <property type="match status" value="4"/>
</dbReference>
<dbReference type="FunFam" id="1.25.40.1040:FF:000003">
    <property type="entry name" value="N-terminal acetyltransferase A, auxiliary subunit"/>
    <property type="match status" value="1"/>
</dbReference>
<accession>A0A8H7RZ85</accession>
<evidence type="ECO:0000256" key="2">
    <source>
        <dbReference type="ARBA" id="ARBA00022803"/>
    </source>
</evidence>
<evidence type="ECO:0000313" key="5">
    <source>
        <dbReference type="EMBL" id="KAG2219992.1"/>
    </source>
</evidence>
<dbReference type="Gene3D" id="1.25.40.1040">
    <property type="match status" value="1"/>
</dbReference>
<keyword evidence="1" id="KW-0677">Repeat</keyword>
<dbReference type="Gene3D" id="1.25.40.1010">
    <property type="match status" value="1"/>
</dbReference>
<proteinExistence type="predicted"/>
<dbReference type="InterPro" id="IPR019734">
    <property type="entry name" value="TPR_rpt"/>
</dbReference>
<dbReference type="Proteomes" id="UP000646827">
    <property type="component" value="Unassembled WGS sequence"/>
</dbReference>
<protein>
    <submittedName>
        <fullName evidence="5">Uncharacterized protein</fullName>
    </submittedName>
</protein>
<feature type="coiled-coil region" evidence="3">
    <location>
        <begin position="213"/>
        <end position="240"/>
    </location>
</feature>
<reference evidence="5 6" key="1">
    <citation type="submission" date="2020-12" db="EMBL/GenBank/DDBJ databases">
        <title>Metabolic potential, ecology and presence of endohyphal bacteria is reflected in genomic diversity of Mucoromycotina.</title>
        <authorList>
            <person name="Muszewska A."/>
            <person name="Okrasinska A."/>
            <person name="Steczkiewicz K."/>
            <person name="Drgas O."/>
            <person name="Orlowska M."/>
            <person name="Perlinska-Lenart U."/>
            <person name="Aleksandrzak-Piekarczyk T."/>
            <person name="Szatraj K."/>
            <person name="Zielenkiewicz U."/>
            <person name="Pilsyk S."/>
            <person name="Malc E."/>
            <person name="Mieczkowski P."/>
            <person name="Kruszewska J.S."/>
            <person name="Biernat P."/>
            <person name="Pawlowska J."/>
        </authorList>
    </citation>
    <scope>NUCLEOTIDE SEQUENCE [LARGE SCALE GENOMIC DNA]</scope>
    <source>
        <strain evidence="5 6">CBS 142.35</strain>
    </source>
</reference>
<dbReference type="PANTHER" id="PTHR22767">
    <property type="entry name" value="N-TERMINAL ACETYLTRANSFERASE-RELATED"/>
    <property type="match status" value="1"/>
</dbReference>
<keyword evidence="2" id="KW-0802">TPR repeat</keyword>
<feature type="compositionally biased region" description="Basic and acidic residues" evidence="4">
    <location>
        <begin position="594"/>
        <end position="618"/>
    </location>
</feature>
<dbReference type="GO" id="GO:0031415">
    <property type="term" value="C:NatA complex"/>
    <property type="evidence" value="ECO:0007669"/>
    <property type="project" value="TreeGrafter"/>
</dbReference>
<evidence type="ECO:0000256" key="1">
    <source>
        <dbReference type="ARBA" id="ARBA00022737"/>
    </source>
</evidence>
<dbReference type="SUPFAM" id="SSF48452">
    <property type="entry name" value="TPR-like"/>
    <property type="match status" value="3"/>
</dbReference>
<keyword evidence="3" id="KW-0175">Coiled coil</keyword>
<keyword evidence="6" id="KW-1185">Reference proteome</keyword>